<dbReference type="Proteomes" id="UP000619788">
    <property type="component" value="Unassembled WGS sequence"/>
</dbReference>
<sequence length="261" mass="28087">MSTLEDELHRLMGEETARLRAAPDLVDRVVRSTRRRHRTKRIGFTALVAAAAFAAAAVPAYLVLGPDSVAVPEPAVSGPAPASETSRPEATDEAAPEPPAIDDTIPAPSPTRDLGDLGDGKAFKSLRVGYLPKRLQWSHWSLDFGDKYTTSWNYDGDSNGFYCVQIYVHEGQAVQEVDERVQGYRDEGEGAEVAVGDRTGYLVRQGVGEDGGDGTPTLVLSVGEGRRVEVMFSPDYAKDLGGAEAVDRELKKIGENLTAAD</sequence>
<gene>
    <name evidence="3" type="ORF">Psi01_36520</name>
</gene>
<dbReference type="RefSeq" id="WP_204065210.1">
    <property type="nucleotide sequence ID" value="NZ_BOOJ01000030.1"/>
</dbReference>
<proteinExistence type="predicted"/>
<name>A0A8J3SES5_9ACTN</name>
<comment type="caution">
    <text evidence="3">The sequence shown here is derived from an EMBL/GenBank/DDBJ whole genome shotgun (WGS) entry which is preliminary data.</text>
</comment>
<feature type="transmembrane region" description="Helical" evidence="2">
    <location>
        <begin position="42"/>
        <end position="64"/>
    </location>
</feature>
<feature type="region of interest" description="Disordered" evidence="1">
    <location>
        <begin position="74"/>
        <end position="118"/>
    </location>
</feature>
<accession>A0A8J3SES5</accession>
<evidence type="ECO:0000313" key="4">
    <source>
        <dbReference type="Proteomes" id="UP000619788"/>
    </source>
</evidence>
<keyword evidence="2" id="KW-0812">Transmembrane</keyword>
<dbReference type="EMBL" id="BOOJ01000030">
    <property type="protein sequence ID" value="GIH93022.1"/>
    <property type="molecule type" value="Genomic_DNA"/>
</dbReference>
<keyword evidence="4" id="KW-1185">Reference proteome</keyword>
<organism evidence="3 4">
    <name type="scientific">Planobispora siamensis</name>
    <dbReference type="NCBI Taxonomy" id="936338"/>
    <lineage>
        <taxon>Bacteria</taxon>
        <taxon>Bacillati</taxon>
        <taxon>Actinomycetota</taxon>
        <taxon>Actinomycetes</taxon>
        <taxon>Streptosporangiales</taxon>
        <taxon>Streptosporangiaceae</taxon>
        <taxon>Planobispora</taxon>
    </lineage>
</organism>
<evidence type="ECO:0000256" key="2">
    <source>
        <dbReference type="SAM" id="Phobius"/>
    </source>
</evidence>
<reference evidence="3 4" key="1">
    <citation type="submission" date="2021-01" db="EMBL/GenBank/DDBJ databases">
        <title>Whole genome shotgun sequence of Planobispora siamensis NBRC 107568.</title>
        <authorList>
            <person name="Komaki H."/>
            <person name="Tamura T."/>
        </authorList>
    </citation>
    <scope>NUCLEOTIDE SEQUENCE [LARGE SCALE GENOMIC DNA]</scope>
    <source>
        <strain evidence="3 4">NBRC 107568</strain>
    </source>
</reference>
<protein>
    <submittedName>
        <fullName evidence="3">Uncharacterized protein</fullName>
    </submittedName>
</protein>
<evidence type="ECO:0000313" key="3">
    <source>
        <dbReference type="EMBL" id="GIH93022.1"/>
    </source>
</evidence>
<evidence type="ECO:0000256" key="1">
    <source>
        <dbReference type="SAM" id="MobiDB-lite"/>
    </source>
</evidence>
<keyword evidence="2" id="KW-0472">Membrane</keyword>
<dbReference type="AlphaFoldDB" id="A0A8J3SES5"/>
<keyword evidence="2" id="KW-1133">Transmembrane helix</keyword>